<evidence type="ECO:0000256" key="5">
    <source>
        <dbReference type="ARBA" id="ARBA00022801"/>
    </source>
</evidence>
<dbReference type="PANTHER" id="PTHR43301:SF3">
    <property type="entry name" value="ARABINAN ENDO-1,5-ALPHA-L-ARABINOSIDASE A-RELATED"/>
    <property type="match status" value="1"/>
</dbReference>
<sequence length="334" mass="35740">MWKTFAFPLLALLSATTSAYVNPIECTSGICNNAHDPALIRRDDGTYFRFSTGGSTAGAIPIFTAKAINGPWSAAGTVLPSGSNINRYNGAKKFDLWAPDVSKVGDTYYLYYSMSQAFGVNNSTIGVATSKTLETGSWTDLGESGVSSTAGKSSYNAIDGNLVFDGTDYYLSFGSFWNDLYTVKMANPPKKVASGSTSKQIAYVPTGSHSQEASYVYKYGSYYYLFFSVGQCCDYINNPAAKGAEYKIQACRASSVTGPYTDKSGTSCTSGGGTTVLESHDWVYGPGGQGVYSDPSLGPVLYYHYVDTRIGYGDGQKKIGINKLTFSSGWPVVV</sequence>
<evidence type="ECO:0000256" key="1">
    <source>
        <dbReference type="ARBA" id="ARBA00000375"/>
    </source>
</evidence>
<keyword evidence="6 7" id="KW-0326">Glycosidase</keyword>
<dbReference type="InterPro" id="IPR023296">
    <property type="entry name" value="Glyco_hydro_beta-prop_sf"/>
</dbReference>
<dbReference type="InterPro" id="IPR016840">
    <property type="entry name" value="Glyco_hydro_43_endo_a_Ara-ase"/>
</dbReference>
<dbReference type="CDD" id="cd18831">
    <property type="entry name" value="GH43_AnAbnA-like"/>
    <property type="match status" value="1"/>
</dbReference>
<feature type="active site" description="Proton acceptor" evidence="8">
    <location>
        <position position="36"/>
    </location>
</feature>
<dbReference type="GO" id="GO:0031222">
    <property type="term" value="P:arabinan catabolic process"/>
    <property type="evidence" value="ECO:0007669"/>
    <property type="project" value="UniProtKB-UniPathway"/>
</dbReference>
<dbReference type="Gene3D" id="2.115.10.20">
    <property type="entry name" value="Glycosyl hydrolase domain, family 43"/>
    <property type="match status" value="1"/>
</dbReference>
<evidence type="ECO:0000256" key="2">
    <source>
        <dbReference type="ARBA" id="ARBA00004834"/>
    </source>
</evidence>
<feature type="chain" id="PRO_5026314942" description="Arabinan endo-1,5-alpha-L-arabinosidase" evidence="10">
    <location>
        <begin position="20"/>
        <end position="334"/>
    </location>
</feature>
<gene>
    <name evidence="11" type="ORF">K458DRAFT_473430</name>
</gene>
<dbReference type="InterPro" id="IPR050727">
    <property type="entry name" value="GH43_arabinanases"/>
</dbReference>
<organism evidence="11 12">
    <name type="scientific">Lentithecium fluviatile CBS 122367</name>
    <dbReference type="NCBI Taxonomy" id="1168545"/>
    <lineage>
        <taxon>Eukaryota</taxon>
        <taxon>Fungi</taxon>
        <taxon>Dikarya</taxon>
        <taxon>Ascomycota</taxon>
        <taxon>Pezizomycotina</taxon>
        <taxon>Dothideomycetes</taxon>
        <taxon>Pleosporomycetidae</taxon>
        <taxon>Pleosporales</taxon>
        <taxon>Massarineae</taxon>
        <taxon>Lentitheciaceae</taxon>
        <taxon>Lentithecium</taxon>
    </lineage>
</organism>
<dbReference type="EC" id="3.2.1.99" evidence="4 7"/>
<dbReference type="GO" id="GO:0046558">
    <property type="term" value="F:arabinan endo-1,5-alpha-L-arabinosidase activity"/>
    <property type="evidence" value="ECO:0007669"/>
    <property type="project" value="UniProtKB-EC"/>
</dbReference>
<accession>A0A6G1JNG9</accession>
<name>A0A6G1JNG9_9PLEO</name>
<dbReference type="EMBL" id="MU005569">
    <property type="protein sequence ID" value="KAF2691699.1"/>
    <property type="molecule type" value="Genomic_DNA"/>
</dbReference>
<evidence type="ECO:0000256" key="8">
    <source>
        <dbReference type="PIRSR" id="PIRSR606710-1"/>
    </source>
</evidence>
<evidence type="ECO:0000313" key="11">
    <source>
        <dbReference type="EMBL" id="KAF2691699.1"/>
    </source>
</evidence>
<protein>
    <recommendedName>
        <fullName evidence="4 7">Arabinan endo-1,5-alpha-L-arabinosidase</fullName>
        <ecNumber evidence="4 7">3.2.1.99</ecNumber>
    </recommendedName>
</protein>
<feature type="active site" description="Proton donor" evidence="8">
    <location>
        <position position="212"/>
    </location>
</feature>
<reference evidence="11" key="1">
    <citation type="journal article" date="2020" name="Stud. Mycol.">
        <title>101 Dothideomycetes genomes: a test case for predicting lifestyles and emergence of pathogens.</title>
        <authorList>
            <person name="Haridas S."/>
            <person name="Albert R."/>
            <person name="Binder M."/>
            <person name="Bloem J."/>
            <person name="Labutti K."/>
            <person name="Salamov A."/>
            <person name="Andreopoulos B."/>
            <person name="Baker S."/>
            <person name="Barry K."/>
            <person name="Bills G."/>
            <person name="Bluhm B."/>
            <person name="Cannon C."/>
            <person name="Castanera R."/>
            <person name="Culley D."/>
            <person name="Daum C."/>
            <person name="Ezra D."/>
            <person name="Gonzalez J."/>
            <person name="Henrissat B."/>
            <person name="Kuo A."/>
            <person name="Liang C."/>
            <person name="Lipzen A."/>
            <person name="Lutzoni F."/>
            <person name="Magnuson J."/>
            <person name="Mondo S."/>
            <person name="Nolan M."/>
            <person name="Ohm R."/>
            <person name="Pangilinan J."/>
            <person name="Park H.-J."/>
            <person name="Ramirez L."/>
            <person name="Alfaro M."/>
            <person name="Sun H."/>
            <person name="Tritt A."/>
            <person name="Yoshinaga Y."/>
            <person name="Zwiers L.-H."/>
            <person name="Turgeon B."/>
            <person name="Goodwin S."/>
            <person name="Spatafora J."/>
            <person name="Crous P."/>
            <person name="Grigoriev I."/>
        </authorList>
    </citation>
    <scope>NUCLEOTIDE SEQUENCE</scope>
    <source>
        <strain evidence="11">CBS 122367</strain>
    </source>
</reference>
<dbReference type="SUPFAM" id="SSF75005">
    <property type="entry name" value="Arabinanase/levansucrase/invertase"/>
    <property type="match status" value="1"/>
</dbReference>
<keyword evidence="12" id="KW-1185">Reference proteome</keyword>
<proteinExistence type="inferred from homology"/>
<dbReference type="UniPathway" id="UPA00667"/>
<evidence type="ECO:0000313" key="12">
    <source>
        <dbReference type="Proteomes" id="UP000799291"/>
    </source>
</evidence>
<evidence type="ECO:0000256" key="6">
    <source>
        <dbReference type="ARBA" id="ARBA00023295"/>
    </source>
</evidence>
<evidence type="ECO:0000256" key="7">
    <source>
        <dbReference type="PIRNR" id="PIRNR026534"/>
    </source>
</evidence>
<feature type="signal peptide" evidence="10">
    <location>
        <begin position="1"/>
        <end position="19"/>
    </location>
</feature>
<evidence type="ECO:0000256" key="4">
    <source>
        <dbReference type="ARBA" id="ARBA00012586"/>
    </source>
</evidence>
<evidence type="ECO:0000256" key="10">
    <source>
        <dbReference type="SAM" id="SignalP"/>
    </source>
</evidence>
<dbReference type="OrthoDB" id="195678at2759"/>
<dbReference type="Pfam" id="PF04616">
    <property type="entry name" value="Glyco_hydro_43"/>
    <property type="match status" value="1"/>
</dbReference>
<feature type="site" description="Important for catalytic activity, responsible for pKa modulation of the active site Glu and correct orientation of both the proton donor and substrate" evidence="9">
    <location>
        <position position="159"/>
    </location>
</feature>
<dbReference type="PANTHER" id="PTHR43301">
    <property type="entry name" value="ARABINAN ENDO-1,5-ALPHA-L-ARABINOSIDASE"/>
    <property type="match status" value="1"/>
</dbReference>
<comment type="similarity">
    <text evidence="3 7">Belongs to the glycosyl hydrolase 43 family.</text>
</comment>
<dbReference type="PIRSF" id="PIRSF026534">
    <property type="entry name" value="Endo_alpha-L-arabinosidase"/>
    <property type="match status" value="1"/>
</dbReference>
<dbReference type="AlphaFoldDB" id="A0A6G1JNG9"/>
<dbReference type="Proteomes" id="UP000799291">
    <property type="component" value="Unassembled WGS sequence"/>
</dbReference>
<comment type="pathway">
    <text evidence="2 7">Glycan metabolism; L-arabinan degradation.</text>
</comment>
<evidence type="ECO:0000256" key="9">
    <source>
        <dbReference type="PIRSR" id="PIRSR606710-2"/>
    </source>
</evidence>
<keyword evidence="10" id="KW-0732">Signal</keyword>
<evidence type="ECO:0000256" key="3">
    <source>
        <dbReference type="ARBA" id="ARBA00009865"/>
    </source>
</evidence>
<comment type="catalytic activity">
    <reaction evidence="1 7">
        <text>Endohydrolysis of (1-&gt;5)-alpha-arabinofuranosidic linkages in (1-&gt;5)-arabinans.</text>
        <dbReference type="EC" id="3.2.1.99"/>
    </reaction>
</comment>
<dbReference type="InterPro" id="IPR006710">
    <property type="entry name" value="Glyco_hydro_43"/>
</dbReference>
<keyword evidence="5 7" id="KW-0378">Hydrolase</keyword>